<evidence type="ECO:0000256" key="1">
    <source>
        <dbReference type="SAM" id="MobiDB-lite"/>
    </source>
</evidence>
<feature type="region of interest" description="Disordered" evidence="1">
    <location>
        <begin position="151"/>
        <end position="198"/>
    </location>
</feature>
<dbReference type="InterPro" id="IPR010982">
    <property type="entry name" value="Lambda_DNA-bd_dom_sf"/>
</dbReference>
<organism evidence="3 4">
    <name type="scientific">Candidatus Oscillibacter excrementigallinarum</name>
    <dbReference type="NCBI Taxonomy" id="2838716"/>
    <lineage>
        <taxon>Bacteria</taxon>
        <taxon>Bacillati</taxon>
        <taxon>Bacillota</taxon>
        <taxon>Clostridia</taxon>
        <taxon>Eubacteriales</taxon>
        <taxon>Oscillospiraceae</taxon>
        <taxon>Oscillibacter</taxon>
    </lineage>
</organism>
<evidence type="ECO:0000313" key="4">
    <source>
        <dbReference type="Proteomes" id="UP000823824"/>
    </source>
</evidence>
<name>A0A9D2RTR6_9FIRM</name>
<sequence length="198" mass="22582">MPEDYSNIYKIARRAAGLTQESAAERLEISVDSVRAYETYQRTPPNEIVERMVVCFHAPQLAYQHLHETTGLVSRIIPQLEQRNILEVAIRIYNRMRNFSQDYCLERLMAIAEDGRIDDTERPEFDEIIAELRSIIQSGLELEIFCSPEPAAKKERPEAATSRRSVQGLASENNCKSILTQPGRNASPSFDREGVTRP</sequence>
<dbReference type="GO" id="GO:0003677">
    <property type="term" value="F:DNA binding"/>
    <property type="evidence" value="ECO:0007669"/>
    <property type="project" value="InterPro"/>
</dbReference>
<evidence type="ECO:0000313" key="3">
    <source>
        <dbReference type="EMBL" id="HJB14362.1"/>
    </source>
</evidence>
<reference evidence="3" key="2">
    <citation type="submission" date="2021-04" db="EMBL/GenBank/DDBJ databases">
        <authorList>
            <person name="Gilroy R."/>
        </authorList>
    </citation>
    <scope>NUCLEOTIDE SEQUENCE</scope>
    <source>
        <strain evidence="3">ChiBcec18-1249</strain>
    </source>
</reference>
<accession>A0A9D2RTR6</accession>
<dbReference type="Gene3D" id="1.10.260.40">
    <property type="entry name" value="lambda repressor-like DNA-binding domains"/>
    <property type="match status" value="1"/>
</dbReference>
<reference evidence="3" key="1">
    <citation type="journal article" date="2021" name="PeerJ">
        <title>Extensive microbial diversity within the chicken gut microbiome revealed by metagenomics and culture.</title>
        <authorList>
            <person name="Gilroy R."/>
            <person name="Ravi A."/>
            <person name="Getino M."/>
            <person name="Pursley I."/>
            <person name="Horton D.L."/>
            <person name="Alikhan N.F."/>
            <person name="Baker D."/>
            <person name="Gharbi K."/>
            <person name="Hall N."/>
            <person name="Watson M."/>
            <person name="Adriaenssens E.M."/>
            <person name="Foster-Nyarko E."/>
            <person name="Jarju S."/>
            <person name="Secka A."/>
            <person name="Antonio M."/>
            <person name="Oren A."/>
            <person name="Chaudhuri R.R."/>
            <person name="La Ragione R."/>
            <person name="Hildebrand F."/>
            <person name="Pallen M.J."/>
        </authorList>
    </citation>
    <scope>NUCLEOTIDE SEQUENCE</scope>
    <source>
        <strain evidence="3">ChiBcec18-1249</strain>
    </source>
</reference>
<dbReference type="EMBL" id="DWZJ01000106">
    <property type="protein sequence ID" value="HJB14362.1"/>
    <property type="molecule type" value="Genomic_DNA"/>
</dbReference>
<dbReference type="PROSITE" id="PS50943">
    <property type="entry name" value="HTH_CROC1"/>
    <property type="match status" value="1"/>
</dbReference>
<comment type="caution">
    <text evidence="3">The sequence shown here is derived from an EMBL/GenBank/DDBJ whole genome shotgun (WGS) entry which is preliminary data.</text>
</comment>
<dbReference type="AlphaFoldDB" id="A0A9D2RTR6"/>
<proteinExistence type="predicted"/>
<gene>
    <name evidence="3" type="ORF">H9787_11725</name>
</gene>
<dbReference type="CDD" id="cd00093">
    <property type="entry name" value="HTH_XRE"/>
    <property type="match status" value="1"/>
</dbReference>
<dbReference type="Proteomes" id="UP000823824">
    <property type="component" value="Unassembled WGS sequence"/>
</dbReference>
<evidence type="ECO:0000259" key="2">
    <source>
        <dbReference type="PROSITE" id="PS50943"/>
    </source>
</evidence>
<dbReference type="SMART" id="SM00530">
    <property type="entry name" value="HTH_XRE"/>
    <property type="match status" value="1"/>
</dbReference>
<dbReference type="InterPro" id="IPR001387">
    <property type="entry name" value="Cro/C1-type_HTH"/>
</dbReference>
<feature type="compositionally biased region" description="Polar residues" evidence="1">
    <location>
        <begin position="162"/>
        <end position="188"/>
    </location>
</feature>
<dbReference type="SUPFAM" id="SSF47413">
    <property type="entry name" value="lambda repressor-like DNA-binding domains"/>
    <property type="match status" value="1"/>
</dbReference>
<dbReference type="Pfam" id="PF13560">
    <property type="entry name" value="HTH_31"/>
    <property type="match status" value="1"/>
</dbReference>
<feature type="domain" description="HTH cro/C1-type" evidence="2">
    <location>
        <begin position="10"/>
        <end position="64"/>
    </location>
</feature>
<protein>
    <submittedName>
        <fullName evidence="3">Helix-turn-helix domain-containing protein</fullName>
    </submittedName>
</protein>